<dbReference type="EMBL" id="CAEZWU010000150">
    <property type="protein sequence ID" value="CAB4674390.1"/>
    <property type="molecule type" value="Genomic_DNA"/>
</dbReference>
<evidence type="ECO:0000313" key="2">
    <source>
        <dbReference type="EMBL" id="CAB4674390.1"/>
    </source>
</evidence>
<dbReference type="InterPro" id="IPR053188">
    <property type="entry name" value="FkbM_Methyltransferase"/>
</dbReference>
<proteinExistence type="predicted"/>
<dbReference type="AlphaFoldDB" id="A0A6J6MJH6"/>
<dbReference type="EMBL" id="CAEZZK010000153">
    <property type="protein sequence ID" value="CAB4763446.1"/>
    <property type="molecule type" value="Genomic_DNA"/>
</dbReference>
<accession>A0A6J6MJH6</accession>
<protein>
    <submittedName>
        <fullName evidence="2">Unannotated protein</fullName>
    </submittedName>
</protein>
<evidence type="ECO:0000259" key="1">
    <source>
        <dbReference type="Pfam" id="PF05050"/>
    </source>
</evidence>
<sequence length="323" mass="37088">MLRRLLKNKWSVLSLIRTPLVFVAKYYKTFHQIRNLIAQLDFEQIDRSLILKTRAVNEFSHNPINYVDIGSRGGLLEFLKPFESVLNTIFFEPDTEEFIKLQKLHADKRAQIFNTAVSDSDSTQTLYLTKKRGGSSLLHPSGHMIGLMAQDGNGIDRFAVERTIEIKTQRLDDVIKFSEIKIDILKIDTQGSEYEILRSLGEHRPFLICAECATTEIYKNQKSIFATGLLLENLGYFPLHLMDGHLIPKTAATWRNSTQLYGDVIFVPDNSENGIAIIKHDVEKWFAALCMHGYMDFALWQISELKIPKPELIIQTEELLKNN</sequence>
<name>A0A6J6MJH6_9ZZZZ</name>
<organism evidence="2">
    <name type="scientific">freshwater metagenome</name>
    <dbReference type="NCBI Taxonomy" id="449393"/>
    <lineage>
        <taxon>unclassified sequences</taxon>
        <taxon>metagenomes</taxon>
        <taxon>ecological metagenomes</taxon>
    </lineage>
</organism>
<dbReference type="PANTHER" id="PTHR36973">
    <property type="entry name" value="SLL1456 PROTEIN-RELATED"/>
    <property type="match status" value="1"/>
</dbReference>
<dbReference type="InterPro" id="IPR029063">
    <property type="entry name" value="SAM-dependent_MTases_sf"/>
</dbReference>
<dbReference type="NCBIfam" id="TIGR01444">
    <property type="entry name" value="fkbM_fam"/>
    <property type="match status" value="1"/>
</dbReference>
<dbReference type="SUPFAM" id="SSF53335">
    <property type="entry name" value="S-adenosyl-L-methionine-dependent methyltransferases"/>
    <property type="match status" value="1"/>
</dbReference>
<dbReference type="Gene3D" id="3.40.50.150">
    <property type="entry name" value="Vaccinia Virus protein VP39"/>
    <property type="match status" value="1"/>
</dbReference>
<feature type="domain" description="Methyltransferase FkbM" evidence="1">
    <location>
        <begin position="89"/>
        <end position="236"/>
    </location>
</feature>
<gene>
    <name evidence="2" type="ORF">UFOPK2292_00982</name>
    <name evidence="3" type="ORF">UFOPK2855_00814</name>
</gene>
<dbReference type="PANTHER" id="PTHR36973:SF4">
    <property type="entry name" value="NODULATION PROTEIN"/>
    <property type="match status" value="1"/>
</dbReference>
<dbReference type="Pfam" id="PF05050">
    <property type="entry name" value="Methyltransf_21"/>
    <property type="match status" value="1"/>
</dbReference>
<dbReference type="GO" id="GO:0008171">
    <property type="term" value="F:O-methyltransferase activity"/>
    <property type="evidence" value="ECO:0007669"/>
    <property type="project" value="TreeGrafter"/>
</dbReference>
<evidence type="ECO:0000313" key="3">
    <source>
        <dbReference type="EMBL" id="CAB4763446.1"/>
    </source>
</evidence>
<reference evidence="2" key="1">
    <citation type="submission" date="2020-05" db="EMBL/GenBank/DDBJ databases">
        <authorList>
            <person name="Chiriac C."/>
            <person name="Salcher M."/>
            <person name="Ghai R."/>
            <person name="Kavagutti S V."/>
        </authorList>
    </citation>
    <scope>NUCLEOTIDE SEQUENCE</scope>
</reference>
<dbReference type="InterPro" id="IPR006342">
    <property type="entry name" value="FkbM_mtfrase"/>
</dbReference>